<dbReference type="InterPro" id="IPR052528">
    <property type="entry name" value="Sugar_transport-like"/>
</dbReference>
<accession>A0A9X2AF97</accession>
<feature type="transmembrane region" description="Helical" evidence="2">
    <location>
        <begin position="150"/>
        <end position="167"/>
    </location>
</feature>
<comment type="caution">
    <text evidence="3">The sequence shown here is derived from an EMBL/GenBank/DDBJ whole genome shotgun (WGS) entry which is preliminary data.</text>
</comment>
<evidence type="ECO:0000256" key="2">
    <source>
        <dbReference type="SAM" id="Phobius"/>
    </source>
</evidence>
<feature type="transmembrane region" description="Helical" evidence="2">
    <location>
        <begin position="20"/>
        <end position="39"/>
    </location>
</feature>
<proteinExistence type="predicted"/>
<dbReference type="PANTHER" id="PTHR23526:SF2">
    <property type="entry name" value="MAJOR FACILITATOR SUPERFAMILY (MFS) PROFILE DOMAIN-CONTAINING PROTEIN"/>
    <property type="match status" value="1"/>
</dbReference>
<feature type="transmembrane region" description="Helical" evidence="2">
    <location>
        <begin position="360"/>
        <end position="380"/>
    </location>
</feature>
<keyword evidence="2" id="KW-1133">Transmembrane helix</keyword>
<protein>
    <recommendedName>
        <fullName evidence="5">Major facilitator superfamily (MFS) profile domain-containing protein</fullName>
    </recommendedName>
</protein>
<dbReference type="Pfam" id="PF07690">
    <property type="entry name" value="MFS_1"/>
    <property type="match status" value="1"/>
</dbReference>
<feature type="transmembrane region" description="Helical" evidence="2">
    <location>
        <begin position="263"/>
        <end position="283"/>
    </location>
</feature>
<dbReference type="InterPro" id="IPR011701">
    <property type="entry name" value="MFS"/>
</dbReference>
<feature type="transmembrane region" description="Helical" evidence="2">
    <location>
        <begin position="386"/>
        <end position="404"/>
    </location>
</feature>
<dbReference type="Gene3D" id="1.20.1250.20">
    <property type="entry name" value="MFS general substrate transporter like domains"/>
    <property type="match status" value="2"/>
</dbReference>
<dbReference type="SUPFAM" id="SSF103473">
    <property type="entry name" value="MFS general substrate transporter"/>
    <property type="match status" value="1"/>
</dbReference>
<keyword evidence="2" id="KW-0472">Membrane</keyword>
<evidence type="ECO:0000313" key="3">
    <source>
        <dbReference type="EMBL" id="MCI0184182.1"/>
    </source>
</evidence>
<keyword evidence="4" id="KW-1185">Reference proteome</keyword>
<dbReference type="InterPro" id="IPR036259">
    <property type="entry name" value="MFS_trans_sf"/>
</dbReference>
<feature type="transmembrane region" description="Helical" evidence="2">
    <location>
        <begin position="51"/>
        <end position="71"/>
    </location>
</feature>
<reference evidence="3" key="1">
    <citation type="submission" date="2022-03" db="EMBL/GenBank/DDBJ databases">
        <title>Draft Genome Sequence of Firmicute Strain S0AB, a Heterotrophic Iron/Sulfur-Oxidizing Extreme Acidophile.</title>
        <authorList>
            <person name="Vergara E."/>
            <person name="Pakostova E."/>
            <person name="Johnson D.B."/>
            <person name="Holmes D.S."/>
        </authorList>
    </citation>
    <scope>NUCLEOTIDE SEQUENCE</scope>
    <source>
        <strain evidence="3">S0AB</strain>
    </source>
</reference>
<feature type="transmembrane region" description="Helical" evidence="2">
    <location>
        <begin position="91"/>
        <end position="117"/>
    </location>
</feature>
<evidence type="ECO:0000313" key="4">
    <source>
        <dbReference type="Proteomes" id="UP001139263"/>
    </source>
</evidence>
<evidence type="ECO:0000256" key="1">
    <source>
        <dbReference type="ARBA" id="ARBA00004651"/>
    </source>
</evidence>
<dbReference type="PANTHER" id="PTHR23526">
    <property type="entry name" value="INTEGRAL MEMBRANE TRANSPORT PROTEIN-RELATED"/>
    <property type="match status" value="1"/>
</dbReference>
<dbReference type="AlphaFoldDB" id="A0A9X2AF97"/>
<sequence length="416" mass="46886">MLELESDDARYNERVSILNGSFANIGISIVSNFAPLFIIEALHANSQEVALLNALPSLFTIMATWLGALWLSRTVSKKWFCIRATSVARMFYGLIAVAPFFIHGPLLPLVIVILIAIMNIPQSFSGLSWTSLIGDLIPDRRRAVFFGLRNQVLTVIGMVATIVPGLILQHFSPTYLPPYQWFFMLSFLFSGLEIYYLVLHREHPATHADQASVLVVRPKRRIAYLRHQPYRQFLIGSIIFNLGWQMAWPLFNIYQIQMADATAVWISAFTVAAQLTQIATFHLWGKWSEKRGNTFTLAIASLGMAITPIVTILSKNLVYLTGVNLFSGIFVAGVQLLLFNHLLEVAPKAERTSYIAHYNMTIAFVGFIAPEIGVWLLHLLHMDQTMVISTVVRLVSVVLFLIVAKQVVKRQNRIRV</sequence>
<gene>
    <name evidence="3" type="ORF">MM817_02477</name>
</gene>
<feature type="transmembrane region" description="Helical" evidence="2">
    <location>
        <begin position="179"/>
        <end position="198"/>
    </location>
</feature>
<feature type="transmembrane region" description="Helical" evidence="2">
    <location>
        <begin position="295"/>
        <end position="313"/>
    </location>
</feature>
<evidence type="ECO:0008006" key="5">
    <source>
        <dbReference type="Google" id="ProtNLM"/>
    </source>
</evidence>
<comment type="subcellular location">
    <subcellularLocation>
        <location evidence="1">Cell membrane</location>
        <topology evidence="1">Multi-pass membrane protein</topology>
    </subcellularLocation>
</comment>
<keyword evidence="2" id="KW-0812">Transmembrane</keyword>
<dbReference type="GO" id="GO:0005886">
    <property type="term" value="C:plasma membrane"/>
    <property type="evidence" value="ECO:0007669"/>
    <property type="project" value="UniProtKB-SubCell"/>
</dbReference>
<dbReference type="RefSeq" id="WP_241715602.1">
    <property type="nucleotide sequence ID" value="NZ_JALBUF010000009.1"/>
</dbReference>
<feature type="transmembrane region" description="Helical" evidence="2">
    <location>
        <begin position="319"/>
        <end position="339"/>
    </location>
</feature>
<dbReference type="EMBL" id="JALBUF010000009">
    <property type="protein sequence ID" value="MCI0184182.1"/>
    <property type="molecule type" value="Genomic_DNA"/>
</dbReference>
<organism evidence="3 4">
    <name type="scientific">Sulfoacidibacillus ferrooxidans</name>
    <dbReference type="NCBI Taxonomy" id="2005001"/>
    <lineage>
        <taxon>Bacteria</taxon>
        <taxon>Bacillati</taxon>
        <taxon>Bacillota</taxon>
        <taxon>Bacilli</taxon>
        <taxon>Bacillales</taxon>
        <taxon>Alicyclobacillaceae</taxon>
        <taxon>Sulfoacidibacillus</taxon>
    </lineage>
</organism>
<dbReference type="GO" id="GO:0022857">
    <property type="term" value="F:transmembrane transporter activity"/>
    <property type="evidence" value="ECO:0007669"/>
    <property type="project" value="InterPro"/>
</dbReference>
<feature type="transmembrane region" description="Helical" evidence="2">
    <location>
        <begin position="230"/>
        <end position="251"/>
    </location>
</feature>
<name>A0A9X2AF97_9BACL</name>
<dbReference type="Proteomes" id="UP001139263">
    <property type="component" value="Unassembled WGS sequence"/>
</dbReference>